<sequence>MWGVRCVTSNETQHFVILLNDGTHLCSCFDHCNRGIVCRHFFQVMLCTQTAAFHIKLIRARWYSETSSDPAQESFLVAQKFEVEQSATMSWNGSVPYLSALNDIVYEMQDINRKTIDERKLYREAWGKARAALMVAIRRCDYNFISILDKYLNDCQELSSNSDSDVGSNSASNSESEDDADKIGKKKLDPKELMNPHKHKGKGRPKGTDRI</sequence>
<evidence type="ECO:0000313" key="5">
    <source>
        <dbReference type="Proteomes" id="UP000266673"/>
    </source>
</evidence>
<dbReference type="InterPro" id="IPR007527">
    <property type="entry name" value="Znf_SWIM"/>
</dbReference>
<organism evidence="4 5">
    <name type="scientific">Gigaspora rosea</name>
    <dbReference type="NCBI Taxonomy" id="44941"/>
    <lineage>
        <taxon>Eukaryota</taxon>
        <taxon>Fungi</taxon>
        <taxon>Fungi incertae sedis</taxon>
        <taxon>Mucoromycota</taxon>
        <taxon>Glomeromycotina</taxon>
        <taxon>Glomeromycetes</taxon>
        <taxon>Diversisporales</taxon>
        <taxon>Gigasporaceae</taxon>
        <taxon>Gigaspora</taxon>
    </lineage>
</organism>
<feature type="region of interest" description="Disordered" evidence="2">
    <location>
        <begin position="159"/>
        <end position="211"/>
    </location>
</feature>
<evidence type="ECO:0000256" key="2">
    <source>
        <dbReference type="SAM" id="MobiDB-lite"/>
    </source>
</evidence>
<dbReference type="PROSITE" id="PS50966">
    <property type="entry name" value="ZF_SWIM"/>
    <property type="match status" value="1"/>
</dbReference>
<keyword evidence="1" id="KW-0863">Zinc-finger</keyword>
<feature type="compositionally biased region" description="Basic residues" evidence="2">
    <location>
        <begin position="196"/>
        <end position="205"/>
    </location>
</feature>
<dbReference type="OrthoDB" id="2443524at2759"/>
<keyword evidence="5" id="KW-1185">Reference proteome</keyword>
<gene>
    <name evidence="4" type="ORF">C2G38_2047015</name>
</gene>
<keyword evidence="1" id="KW-0479">Metal-binding</keyword>
<dbReference type="GO" id="GO:0008270">
    <property type="term" value="F:zinc ion binding"/>
    <property type="evidence" value="ECO:0007669"/>
    <property type="project" value="UniProtKB-KW"/>
</dbReference>
<evidence type="ECO:0000256" key="1">
    <source>
        <dbReference type="PROSITE-ProRule" id="PRU00325"/>
    </source>
</evidence>
<comment type="caution">
    <text evidence="4">The sequence shown here is derived from an EMBL/GenBank/DDBJ whole genome shotgun (WGS) entry which is preliminary data.</text>
</comment>
<reference evidence="4 5" key="1">
    <citation type="submission" date="2018-06" db="EMBL/GenBank/DDBJ databases">
        <title>Comparative genomics reveals the genomic features of Rhizophagus irregularis, R. cerebriforme, R. diaphanum and Gigaspora rosea, and their symbiotic lifestyle signature.</title>
        <authorList>
            <person name="Morin E."/>
            <person name="San Clemente H."/>
            <person name="Chen E.C.H."/>
            <person name="De La Providencia I."/>
            <person name="Hainaut M."/>
            <person name="Kuo A."/>
            <person name="Kohler A."/>
            <person name="Murat C."/>
            <person name="Tang N."/>
            <person name="Roy S."/>
            <person name="Loubradou J."/>
            <person name="Henrissat B."/>
            <person name="Grigoriev I.V."/>
            <person name="Corradi N."/>
            <person name="Roux C."/>
            <person name="Martin F.M."/>
        </authorList>
    </citation>
    <scope>NUCLEOTIDE SEQUENCE [LARGE SCALE GENOMIC DNA]</scope>
    <source>
        <strain evidence="4 5">DAOM 194757</strain>
    </source>
</reference>
<proteinExistence type="predicted"/>
<dbReference type="Proteomes" id="UP000266673">
    <property type="component" value="Unassembled WGS sequence"/>
</dbReference>
<evidence type="ECO:0000259" key="3">
    <source>
        <dbReference type="PROSITE" id="PS50966"/>
    </source>
</evidence>
<protein>
    <recommendedName>
        <fullName evidence="3">SWIM-type domain-containing protein</fullName>
    </recommendedName>
</protein>
<feature type="domain" description="SWIM-type" evidence="3">
    <location>
        <begin position="15"/>
        <end position="49"/>
    </location>
</feature>
<dbReference type="EMBL" id="QKWP01001861">
    <property type="protein sequence ID" value="RIB06157.1"/>
    <property type="molecule type" value="Genomic_DNA"/>
</dbReference>
<dbReference type="STRING" id="44941.A0A397UAT2"/>
<keyword evidence="1" id="KW-0862">Zinc</keyword>
<feature type="compositionally biased region" description="Basic and acidic residues" evidence="2">
    <location>
        <begin position="181"/>
        <end position="195"/>
    </location>
</feature>
<accession>A0A397UAT2</accession>
<evidence type="ECO:0000313" key="4">
    <source>
        <dbReference type="EMBL" id="RIB06157.1"/>
    </source>
</evidence>
<feature type="compositionally biased region" description="Low complexity" evidence="2">
    <location>
        <begin position="159"/>
        <end position="174"/>
    </location>
</feature>
<name>A0A397UAT2_9GLOM</name>
<dbReference type="AlphaFoldDB" id="A0A397UAT2"/>